<dbReference type="Proteomes" id="UP000004407">
    <property type="component" value="Unassembled WGS sequence"/>
</dbReference>
<organism evidence="2 3">
    <name type="scientific">Leyella stercorea DSM 18206</name>
    <dbReference type="NCBI Taxonomy" id="1002367"/>
    <lineage>
        <taxon>Bacteria</taxon>
        <taxon>Pseudomonadati</taxon>
        <taxon>Bacteroidota</taxon>
        <taxon>Bacteroidia</taxon>
        <taxon>Bacteroidales</taxon>
        <taxon>Prevotellaceae</taxon>
        <taxon>Leyella</taxon>
    </lineage>
</organism>
<dbReference type="EMBL" id="AFZZ01000134">
    <property type="protein sequence ID" value="EHJ39756.1"/>
    <property type="molecule type" value="Genomic_DNA"/>
</dbReference>
<feature type="region of interest" description="Disordered" evidence="1">
    <location>
        <begin position="18"/>
        <end position="49"/>
    </location>
</feature>
<evidence type="ECO:0000313" key="2">
    <source>
        <dbReference type="EMBL" id="EHJ39756.1"/>
    </source>
</evidence>
<accession>G6AY22</accession>
<dbReference type="HOGENOM" id="CLU_3139291_0_0_10"/>
<name>G6AY22_9BACT</name>
<comment type="caution">
    <text evidence="2">The sequence shown here is derived from an EMBL/GenBank/DDBJ whole genome shotgun (WGS) entry which is preliminary data.</text>
</comment>
<dbReference type="AlphaFoldDB" id="G6AY22"/>
<protein>
    <submittedName>
        <fullName evidence="2">Uncharacterized protein</fullName>
    </submittedName>
</protein>
<proteinExistence type="predicted"/>
<evidence type="ECO:0000256" key="1">
    <source>
        <dbReference type="SAM" id="MobiDB-lite"/>
    </source>
</evidence>
<sequence>MLQKLRFSVVEALLYSPDGGRDPIRRRTQSDRTADAIQSGGVRYTMTRT</sequence>
<feature type="compositionally biased region" description="Basic and acidic residues" evidence="1">
    <location>
        <begin position="19"/>
        <end position="34"/>
    </location>
</feature>
<evidence type="ECO:0000313" key="3">
    <source>
        <dbReference type="Proteomes" id="UP000004407"/>
    </source>
</evidence>
<gene>
    <name evidence="2" type="ORF">HMPREF0673_01530</name>
</gene>
<reference evidence="2 3" key="1">
    <citation type="submission" date="2011-08" db="EMBL/GenBank/DDBJ databases">
        <authorList>
            <person name="Weinstock G."/>
            <person name="Sodergren E."/>
            <person name="Clifton S."/>
            <person name="Fulton L."/>
            <person name="Fulton B."/>
            <person name="Courtney L."/>
            <person name="Fronick C."/>
            <person name="Harrison M."/>
            <person name="Strong C."/>
            <person name="Farmer C."/>
            <person name="Delahaunty K."/>
            <person name="Markovic C."/>
            <person name="Hall O."/>
            <person name="Minx P."/>
            <person name="Tomlinson C."/>
            <person name="Mitreva M."/>
            <person name="Hou S."/>
            <person name="Chen J."/>
            <person name="Wollam A."/>
            <person name="Pepin K.H."/>
            <person name="Johnson M."/>
            <person name="Bhonagiri V."/>
            <person name="Zhang X."/>
            <person name="Suruliraj S."/>
            <person name="Warren W."/>
            <person name="Chinwalla A."/>
            <person name="Mardis E.R."/>
            <person name="Wilson R.K."/>
        </authorList>
    </citation>
    <scope>NUCLEOTIDE SEQUENCE [LARGE SCALE GENOMIC DNA]</scope>
    <source>
        <strain evidence="2 3">DSM 18206</strain>
    </source>
</reference>